<proteinExistence type="predicted"/>
<evidence type="ECO:0000313" key="2">
    <source>
        <dbReference type="Proteomes" id="UP001164250"/>
    </source>
</evidence>
<reference evidence="2" key="1">
    <citation type="journal article" date="2023" name="G3 (Bethesda)">
        <title>Genome assembly and association tests identify interacting loci associated with vigor, precocity, and sex in interspecific pistachio rootstocks.</title>
        <authorList>
            <person name="Palmer W."/>
            <person name="Jacygrad E."/>
            <person name="Sagayaradj S."/>
            <person name="Cavanaugh K."/>
            <person name="Han R."/>
            <person name="Bertier L."/>
            <person name="Beede B."/>
            <person name="Kafkas S."/>
            <person name="Golino D."/>
            <person name="Preece J."/>
            <person name="Michelmore R."/>
        </authorList>
    </citation>
    <scope>NUCLEOTIDE SEQUENCE [LARGE SCALE GENOMIC DNA]</scope>
</reference>
<comment type="caution">
    <text evidence="1">The sequence shown here is derived from an EMBL/GenBank/DDBJ whole genome shotgun (WGS) entry which is preliminary data.</text>
</comment>
<name>A0ACC1A0B1_9ROSI</name>
<keyword evidence="2" id="KW-1185">Reference proteome</keyword>
<dbReference type="Proteomes" id="UP001164250">
    <property type="component" value="Chromosome 12"/>
</dbReference>
<organism evidence="1 2">
    <name type="scientific">Pistacia atlantica</name>
    <dbReference type="NCBI Taxonomy" id="434234"/>
    <lineage>
        <taxon>Eukaryota</taxon>
        <taxon>Viridiplantae</taxon>
        <taxon>Streptophyta</taxon>
        <taxon>Embryophyta</taxon>
        <taxon>Tracheophyta</taxon>
        <taxon>Spermatophyta</taxon>
        <taxon>Magnoliopsida</taxon>
        <taxon>eudicotyledons</taxon>
        <taxon>Gunneridae</taxon>
        <taxon>Pentapetalae</taxon>
        <taxon>rosids</taxon>
        <taxon>malvids</taxon>
        <taxon>Sapindales</taxon>
        <taxon>Anacardiaceae</taxon>
        <taxon>Pistacia</taxon>
    </lineage>
</organism>
<accession>A0ACC1A0B1</accession>
<sequence length="283" mass="31399">MSVQSTHLEHKEAPAEDFSSLVGTVVSDTATATDSKQTAKEDIDQLVQSSSDTMSSDKAGFNEANRMNGGVLDGILERAAEEESKDTCDKDNTTIDLLKKEVDTFLAVGSPLGVFLALRNICIGIGKGQDYWDEENTIEEMPTSCQMLNISPPYDPVAYRFVLHIHYNPTRVEPLVCKEFPTVHPVIIPDHRGGKRLHIGFQEFTEEVAACSQAIVDQFNSVRAKVFTVCQSRNADALEEAENAEEREERSYGVIMMERLTGSAEGRIDHMLQAFKLMPTTLH</sequence>
<evidence type="ECO:0000313" key="1">
    <source>
        <dbReference type="EMBL" id="KAJ0080688.1"/>
    </source>
</evidence>
<dbReference type="EMBL" id="CM047908">
    <property type="protein sequence ID" value="KAJ0080688.1"/>
    <property type="molecule type" value="Genomic_DNA"/>
</dbReference>
<protein>
    <submittedName>
        <fullName evidence="1">Uncharacterized protein</fullName>
    </submittedName>
</protein>
<gene>
    <name evidence="1" type="ORF">Patl1_10760</name>
</gene>